<keyword evidence="14" id="KW-1185">Reference proteome</keyword>
<feature type="compositionally biased region" description="Basic residues" evidence="11">
    <location>
        <begin position="352"/>
        <end position="362"/>
    </location>
</feature>
<dbReference type="Proteomes" id="UP000076722">
    <property type="component" value="Unassembled WGS sequence"/>
</dbReference>
<comment type="catalytic activity">
    <reaction evidence="8">
        <text>L-threonyl-[protein] + ATP = O-phospho-L-threonyl-[protein] + ADP + H(+)</text>
        <dbReference type="Rhea" id="RHEA:46608"/>
        <dbReference type="Rhea" id="RHEA-COMP:11060"/>
        <dbReference type="Rhea" id="RHEA-COMP:11605"/>
        <dbReference type="ChEBI" id="CHEBI:15378"/>
        <dbReference type="ChEBI" id="CHEBI:30013"/>
        <dbReference type="ChEBI" id="CHEBI:30616"/>
        <dbReference type="ChEBI" id="CHEBI:61977"/>
        <dbReference type="ChEBI" id="CHEBI:456216"/>
        <dbReference type="EC" id="2.7.11.1"/>
    </reaction>
</comment>
<dbReference type="InterPro" id="IPR000719">
    <property type="entry name" value="Prot_kinase_dom"/>
</dbReference>
<reference evidence="13 14" key="1">
    <citation type="journal article" date="2016" name="Mol. Biol. Evol.">
        <title>Comparative Genomics of Early-Diverging Mushroom-Forming Fungi Provides Insights into the Origins of Lignocellulose Decay Capabilities.</title>
        <authorList>
            <person name="Nagy L.G."/>
            <person name="Riley R."/>
            <person name="Tritt A."/>
            <person name="Adam C."/>
            <person name="Daum C."/>
            <person name="Floudas D."/>
            <person name="Sun H."/>
            <person name="Yadav J.S."/>
            <person name="Pangilinan J."/>
            <person name="Larsson K.H."/>
            <person name="Matsuura K."/>
            <person name="Barry K."/>
            <person name="Labutti K."/>
            <person name="Kuo R."/>
            <person name="Ohm R.A."/>
            <person name="Bhattacharya S.S."/>
            <person name="Shirouzu T."/>
            <person name="Yoshinaga Y."/>
            <person name="Martin F.M."/>
            <person name="Grigoriev I.V."/>
            <person name="Hibbett D.S."/>
        </authorList>
    </citation>
    <scope>NUCLEOTIDE SEQUENCE [LARGE SCALE GENOMIC DNA]</scope>
    <source>
        <strain evidence="13 14">HHB9708</strain>
    </source>
</reference>
<feature type="compositionally biased region" description="Low complexity" evidence="11">
    <location>
        <begin position="546"/>
        <end position="556"/>
    </location>
</feature>
<gene>
    <name evidence="13" type="ORF">SISNIDRAFT_428835</name>
</gene>
<feature type="compositionally biased region" description="Low complexity" evidence="11">
    <location>
        <begin position="469"/>
        <end position="497"/>
    </location>
</feature>
<dbReference type="OrthoDB" id="5800476at2759"/>
<accession>A0A164U293</accession>
<dbReference type="Gene3D" id="1.10.510.10">
    <property type="entry name" value="Transferase(Phosphotransferase) domain 1"/>
    <property type="match status" value="1"/>
</dbReference>
<keyword evidence="3" id="KW-0723">Serine/threonine-protein kinase</keyword>
<feature type="domain" description="Protein kinase" evidence="12">
    <location>
        <begin position="39"/>
        <end position="306"/>
    </location>
</feature>
<feature type="compositionally biased region" description="Basic and acidic residues" evidence="11">
    <location>
        <begin position="364"/>
        <end position="382"/>
    </location>
</feature>
<dbReference type="InterPro" id="IPR008271">
    <property type="entry name" value="Ser/Thr_kinase_AS"/>
</dbReference>
<feature type="region of interest" description="Disordered" evidence="11">
    <location>
        <begin position="344"/>
        <end position="450"/>
    </location>
</feature>
<dbReference type="SMART" id="SM00220">
    <property type="entry name" value="S_TKc"/>
    <property type="match status" value="1"/>
</dbReference>
<dbReference type="InterPro" id="IPR050235">
    <property type="entry name" value="CK1_Ser-Thr_kinase"/>
</dbReference>
<evidence type="ECO:0000256" key="8">
    <source>
        <dbReference type="ARBA" id="ARBA00047899"/>
    </source>
</evidence>
<feature type="compositionally biased region" description="Basic and acidic residues" evidence="11">
    <location>
        <begin position="405"/>
        <end position="425"/>
    </location>
</feature>
<dbReference type="STRING" id="1314777.A0A164U293"/>
<feature type="compositionally biased region" description="Low complexity" evidence="11">
    <location>
        <begin position="16"/>
        <end position="29"/>
    </location>
</feature>
<proteinExistence type="inferred from homology"/>
<organism evidence="13 14">
    <name type="scientific">Sistotremastrum niveocremeum HHB9708</name>
    <dbReference type="NCBI Taxonomy" id="1314777"/>
    <lineage>
        <taxon>Eukaryota</taxon>
        <taxon>Fungi</taxon>
        <taxon>Dikarya</taxon>
        <taxon>Basidiomycota</taxon>
        <taxon>Agaricomycotina</taxon>
        <taxon>Agaricomycetes</taxon>
        <taxon>Sistotremastrales</taxon>
        <taxon>Sistotremastraceae</taxon>
        <taxon>Sertulicium</taxon>
        <taxon>Sertulicium niveocremeum</taxon>
    </lineage>
</organism>
<evidence type="ECO:0000256" key="4">
    <source>
        <dbReference type="ARBA" id="ARBA00022679"/>
    </source>
</evidence>
<feature type="region of interest" description="Disordered" evidence="11">
    <location>
        <begin position="469"/>
        <end position="556"/>
    </location>
</feature>
<protein>
    <recommendedName>
        <fullName evidence="2">non-specific serine/threonine protein kinase</fullName>
        <ecNumber evidence="2">2.7.11.1</ecNumber>
    </recommendedName>
</protein>
<feature type="binding site" evidence="10">
    <location>
        <position position="68"/>
    </location>
    <ligand>
        <name>ATP</name>
        <dbReference type="ChEBI" id="CHEBI:30616"/>
    </ligand>
</feature>
<evidence type="ECO:0000256" key="3">
    <source>
        <dbReference type="ARBA" id="ARBA00022527"/>
    </source>
</evidence>
<dbReference type="GO" id="GO:0004674">
    <property type="term" value="F:protein serine/threonine kinase activity"/>
    <property type="evidence" value="ECO:0007669"/>
    <property type="project" value="UniProtKB-KW"/>
</dbReference>
<evidence type="ECO:0000313" key="13">
    <source>
        <dbReference type="EMBL" id="KZS92850.1"/>
    </source>
</evidence>
<name>A0A164U293_9AGAM</name>
<dbReference type="GO" id="GO:0000324">
    <property type="term" value="C:fungal-type vacuole"/>
    <property type="evidence" value="ECO:0007669"/>
    <property type="project" value="UniProtKB-ARBA"/>
</dbReference>
<evidence type="ECO:0000256" key="9">
    <source>
        <dbReference type="ARBA" id="ARBA00048679"/>
    </source>
</evidence>
<dbReference type="PROSITE" id="PS50011">
    <property type="entry name" value="PROTEIN_KINASE_DOM"/>
    <property type="match status" value="1"/>
</dbReference>
<keyword evidence="4" id="KW-0808">Transferase</keyword>
<dbReference type="InterPro" id="IPR011009">
    <property type="entry name" value="Kinase-like_dom_sf"/>
</dbReference>
<feature type="compositionally biased region" description="Basic and acidic residues" evidence="11">
    <location>
        <begin position="588"/>
        <end position="598"/>
    </location>
</feature>
<evidence type="ECO:0000256" key="2">
    <source>
        <dbReference type="ARBA" id="ARBA00012513"/>
    </source>
</evidence>
<evidence type="ECO:0000256" key="10">
    <source>
        <dbReference type="PROSITE-ProRule" id="PRU10141"/>
    </source>
</evidence>
<dbReference type="PANTHER" id="PTHR11909">
    <property type="entry name" value="CASEIN KINASE-RELATED"/>
    <property type="match status" value="1"/>
</dbReference>
<feature type="compositionally biased region" description="Polar residues" evidence="11">
    <location>
        <begin position="498"/>
        <end position="527"/>
    </location>
</feature>
<evidence type="ECO:0000256" key="11">
    <source>
        <dbReference type="SAM" id="MobiDB-lite"/>
    </source>
</evidence>
<keyword evidence="7 10" id="KW-0067">ATP-binding</keyword>
<sequence length="605" mass="67341">MTTHVIASSHNRDVSSPHAHQSSSSSMHSGGTAVIGSHYRVGKKIGEGSFGVVFEGTNLLNGAAVAIKFEPRKADAPQLRDEYRSYRALNGTPGVPQVYHFGQEGLHNVLVLDLLGPNLEDLFDMCNRKFTIKTVCMLAKQMLTRVQAIHDKSLIYRDIKPDNFLIGAPGTRTAGLVHIIDFGMAKHYRDPRTHVHIPYRERKSLSGTARYMSINTHLGREQSRRDDLESLGHVFMYFLRGGLPWQGLKAATNKQKYEKIGQKKESTPISELCEGFPEHFATYMNYVRKLGFDEQPDYDFLRALFVKVLQLIGETDDGQYDWMALNGGRGWEAGNTPSSLLVQAHAQATPHTPHRSQRRSHHPNGGDRTDRRERERERDRDTNGPNTSAVGVSPLIIPSPAAIAKKRDRERERDRERLGTERDRALSISPIPPASRRASGMPSAVAGTPTSSHPYASAAMYMNGTIGTGTNPNATTAPSTPTVNNPNAANGVNPLGNSIRNGDPTNTSNSHMRDPSQPQMRTPSNQYKPLPTPQPSSPTPSEREQQQAQVISQQQAQNMQKRMYMPQESMRVDPRVSAEGRQAMQRGMEMERRSEKRGFFASCCR</sequence>
<evidence type="ECO:0000256" key="7">
    <source>
        <dbReference type="ARBA" id="ARBA00022840"/>
    </source>
</evidence>
<dbReference type="AlphaFoldDB" id="A0A164U293"/>
<dbReference type="Pfam" id="PF00069">
    <property type="entry name" value="Pkinase"/>
    <property type="match status" value="1"/>
</dbReference>
<dbReference type="SUPFAM" id="SSF56112">
    <property type="entry name" value="Protein kinase-like (PK-like)"/>
    <property type="match status" value="1"/>
</dbReference>
<dbReference type="GO" id="GO:0005524">
    <property type="term" value="F:ATP binding"/>
    <property type="evidence" value="ECO:0007669"/>
    <property type="project" value="UniProtKB-UniRule"/>
</dbReference>
<dbReference type="CDD" id="cd14127">
    <property type="entry name" value="STKc_CK1_fungal"/>
    <property type="match status" value="1"/>
</dbReference>
<evidence type="ECO:0000256" key="5">
    <source>
        <dbReference type="ARBA" id="ARBA00022741"/>
    </source>
</evidence>
<dbReference type="EC" id="2.7.11.1" evidence="2"/>
<evidence type="ECO:0000259" key="12">
    <source>
        <dbReference type="PROSITE" id="PS50011"/>
    </source>
</evidence>
<comment type="similarity">
    <text evidence="1">Belongs to the protein kinase superfamily. CK1 Ser/Thr protein kinase family. Casein kinase I subfamily.</text>
</comment>
<dbReference type="PROSITE" id="PS00107">
    <property type="entry name" value="PROTEIN_KINASE_ATP"/>
    <property type="match status" value="1"/>
</dbReference>
<evidence type="ECO:0000313" key="14">
    <source>
        <dbReference type="Proteomes" id="UP000076722"/>
    </source>
</evidence>
<dbReference type="InterPro" id="IPR017441">
    <property type="entry name" value="Protein_kinase_ATP_BS"/>
</dbReference>
<keyword evidence="6 13" id="KW-0418">Kinase</keyword>
<keyword evidence="5 10" id="KW-0547">Nucleotide-binding</keyword>
<dbReference type="PROSITE" id="PS00108">
    <property type="entry name" value="PROTEIN_KINASE_ST"/>
    <property type="match status" value="1"/>
</dbReference>
<feature type="region of interest" description="Disordered" evidence="11">
    <location>
        <begin position="1"/>
        <end position="31"/>
    </location>
</feature>
<dbReference type="EMBL" id="KV419409">
    <property type="protein sequence ID" value="KZS92850.1"/>
    <property type="molecule type" value="Genomic_DNA"/>
</dbReference>
<dbReference type="FunFam" id="1.10.510.10:FF:000160">
    <property type="entry name" value="Casein kinase I 1"/>
    <property type="match status" value="1"/>
</dbReference>
<evidence type="ECO:0000256" key="1">
    <source>
        <dbReference type="ARBA" id="ARBA00005926"/>
    </source>
</evidence>
<evidence type="ECO:0000256" key="6">
    <source>
        <dbReference type="ARBA" id="ARBA00022777"/>
    </source>
</evidence>
<comment type="catalytic activity">
    <reaction evidence="9">
        <text>L-seryl-[protein] + ATP = O-phospho-L-seryl-[protein] + ADP + H(+)</text>
        <dbReference type="Rhea" id="RHEA:17989"/>
        <dbReference type="Rhea" id="RHEA-COMP:9863"/>
        <dbReference type="Rhea" id="RHEA-COMP:11604"/>
        <dbReference type="ChEBI" id="CHEBI:15378"/>
        <dbReference type="ChEBI" id="CHEBI:29999"/>
        <dbReference type="ChEBI" id="CHEBI:30616"/>
        <dbReference type="ChEBI" id="CHEBI:83421"/>
        <dbReference type="ChEBI" id="CHEBI:456216"/>
        <dbReference type="EC" id="2.7.11.1"/>
    </reaction>
</comment>
<feature type="region of interest" description="Disordered" evidence="11">
    <location>
        <begin position="585"/>
        <end position="605"/>
    </location>
</feature>